<organism evidence="1 2">
    <name type="scientific">Apiospora aurea</name>
    <dbReference type="NCBI Taxonomy" id="335848"/>
    <lineage>
        <taxon>Eukaryota</taxon>
        <taxon>Fungi</taxon>
        <taxon>Dikarya</taxon>
        <taxon>Ascomycota</taxon>
        <taxon>Pezizomycotina</taxon>
        <taxon>Sordariomycetes</taxon>
        <taxon>Xylariomycetidae</taxon>
        <taxon>Amphisphaeriales</taxon>
        <taxon>Apiosporaceae</taxon>
        <taxon>Apiospora</taxon>
    </lineage>
</organism>
<evidence type="ECO:0000313" key="2">
    <source>
        <dbReference type="Proteomes" id="UP001391051"/>
    </source>
</evidence>
<keyword evidence="2" id="KW-1185">Reference proteome</keyword>
<dbReference type="Proteomes" id="UP001391051">
    <property type="component" value="Unassembled WGS sequence"/>
</dbReference>
<dbReference type="GeneID" id="92072763"/>
<dbReference type="EMBL" id="JAQQWE010000002">
    <property type="protein sequence ID" value="KAK7962654.1"/>
    <property type="molecule type" value="Genomic_DNA"/>
</dbReference>
<protein>
    <submittedName>
        <fullName evidence="1">Uncharacterized protein</fullName>
    </submittedName>
</protein>
<evidence type="ECO:0000313" key="1">
    <source>
        <dbReference type="EMBL" id="KAK7962654.1"/>
    </source>
</evidence>
<name>A0ABR1QSE7_9PEZI</name>
<comment type="caution">
    <text evidence="1">The sequence shown here is derived from an EMBL/GenBank/DDBJ whole genome shotgun (WGS) entry which is preliminary data.</text>
</comment>
<sequence>MNKTTKNIKMKTQKKKFLKDESNSRPILMHHGAPCVRPKIQLISPLLSVTVEGRAAALEFYNTKLAVYHIYRWMYTISYIPKGHLYIDMDEVHYKTMLDGDEPILRLCPRSMHFLELFPENAPNTRYLGSLTEKLPEEPLQIAELLNSEVKDNSE</sequence>
<proteinExistence type="predicted"/>
<reference evidence="1 2" key="1">
    <citation type="submission" date="2023-01" db="EMBL/GenBank/DDBJ databases">
        <title>Analysis of 21 Apiospora genomes using comparative genomics revels a genus with tremendous synthesis potential of carbohydrate active enzymes and secondary metabolites.</title>
        <authorList>
            <person name="Sorensen T."/>
        </authorList>
    </citation>
    <scope>NUCLEOTIDE SEQUENCE [LARGE SCALE GENOMIC DNA]</scope>
    <source>
        <strain evidence="1 2">CBS 24483</strain>
    </source>
</reference>
<accession>A0ABR1QSE7</accession>
<dbReference type="RefSeq" id="XP_066704765.1">
    <property type="nucleotide sequence ID" value="XM_066839701.1"/>
</dbReference>
<gene>
    <name evidence="1" type="ORF">PG986_003479</name>
</gene>